<dbReference type="NCBIfam" id="TIGR00277">
    <property type="entry name" value="HDIG"/>
    <property type="match status" value="1"/>
</dbReference>
<organism evidence="2">
    <name type="scientific">marine sediment metagenome</name>
    <dbReference type="NCBI Taxonomy" id="412755"/>
    <lineage>
        <taxon>unclassified sequences</taxon>
        <taxon>metagenomes</taxon>
        <taxon>ecological metagenomes</taxon>
    </lineage>
</organism>
<dbReference type="InterPro" id="IPR021812">
    <property type="entry name" value="DUF3391"/>
</dbReference>
<gene>
    <name evidence="2" type="ORF">LCGC14_0038870</name>
</gene>
<dbReference type="Gene3D" id="1.10.3210.10">
    <property type="entry name" value="Hypothetical protein af1432"/>
    <property type="match status" value="1"/>
</dbReference>
<sequence>MIKKIPVSDLQLGMYIHELHGSWLSHPFWKTSFLLEDPADLAKIKSAGIAQVSIDTSLSKSILTKPQSLAEPAAADLPGDHDPTVIPEVKVVLDSFQNELKRARELCNRSRSAVMKMFGEARMGNTVSMAEAREVVNEITESVTRHPLALITLARLKTSDNYTYMHSVAVCAMMIALAREMKMTEEQVRDAGYSGLLHDVGKMAVPETILNKPGQLTDEEFMVVKSHPEKGREILLRAGEIPPMVIDVCLHHHEKYDGSGYPHGLKSDHISTYARMGAICDVYDAITSNRPYKKGWGPAESLQRMAQWKGHFDPALFQLFVKVVGIYPIGSLVRLKSQRLAVVVEQNEKYLLKPKVKVFFSIRSSMPLPQSLIDLALPGLEDGIEGREHFENWNFPYMEELWQSAL</sequence>
<dbReference type="Pfam" id="PF11871">
    <property type="entry name" value="DUF3391"/>
    <property type="match status" value="1"/>
</dbReference>
<name>A0A0F9W918_9ZZZZ</name>
<dbReference type="InterPro" id="IPR037522">
    <property type="entry name" value="HD_GYP_dom"/>
</dbReference>
<dbReference type="CDD" id="cd00077">
    <property type="entry name" value="HDc"/>
    <property type="match status" value="1"/>
</dbReference>
<dbReference type="PANTHER" id="PTHR43155">
    <property type="entry name" value="CYCLIC DI-GMP PHOSPHODIESTERASE PA4108-RELATED"/>
    <property type="match status" value="1"/>
</dbReference>
<dbReference type="InterPro" id="IPR003607">
    <property type="entry name" value="HD/PDEase_dom"/>
</dbReference>
<dbReference type="AlphaFoldDB" id="A0A0F9W918"/>
<dbReference type="InterPro" id="IPR006675">
    <property type="entry name" value="HDIG_dom"/>
</dbReference>
<reference evidence="2" key="1">
    <citation type="journal article" date="2015" name="Nature">
        <title>Complex archaea that bridge the gap between prokaryotes and eukaryotes.</title>
        <authorList>
            <person name="Spang A."/>
            <person name="Saw J.H."/>
            <person name="Jorgensen S.L."/>
            <person name="Zaremba-Niedzwiedzka K."/>
            <person name="Martijn J."/>
            <person name="Lind A.E."/>
            <person name="van Eijk R."/>
            <person name="Schleper C."/>
            <person name="Guy L."/>
            <person name="Ettema T.J."/>
        </authorList>
    </citation>
    <scope>NUCLEOTIDE SEQUENCE</scope>
</reference>
<dbReference type="EMBL" id="LAZR01000008">
    <property type="protein sequence ID" value="KKO08768.1"/>
    <property type="molecule type" value="Genomic_DNA"/>
</dbReference>
<accession>A0A0F9W918</accession>
<dbReference type="SUPFAM" id="SSF109604">
    <property type="entry name" value="HD-domain/PDEase-like"/>
    <property type="match status" value="1"/>
</dbReference>
<feature type="domain" description="HD-GYP" evidence="1">
    <location>
        <begin position="141"/>
        <end position="336"/>
    </location>
</feature>
<proteinExistence type="predicted"/>
<evidence type="ECO:0000259" key="1">
    <source>
        <dbReference type="PROSITE" id="PS51832"/>
    </source>
</evidence>
<dbReference type="PANTHER" id="PTHR43155:SF2">
    <property type="entry name" value="CYCLIC DI-GMP PHOSPHODIESTERASE PA4108"/>
    <property type="match status" value="1"/>
</dbReference>
<comment type="caution">
    <text evidence="2">The sequence shown here is derived from an EMBL/GenBank/DDBJ whole genome shotgun (WGS) entry which is preliminary data.</text>
</comment>
<dbReference type="SMART" id="SM00471">
    <property type="entry name" value="HDc"/>
    <property type="match status" value="1"/>
</dbReference>
<protein>
    <recommendedName>
        <fullName evidence="1">HD-GYP domain-containing protein</fullName>
    </recommendedName>
</protein>
<evidence type="ECO:0000313" key="2">
    <source>
        <dbReference type="EMBL" id="KKO08768.1"/>
    </source>
</evidence>
<dbReference type="Pfam" id="PF13487">
    <property type="entry name" value="HD_5"/>
    <property type="match status" value="1"/>
</dbReference>
<dbReference type="PROSITE" id="PS51832">
    <property type="entry name" value="HD_GYP"/>
    <property type="match status" value="1"/>
</dbReference>